<feature type="transmembrane region" description="Helical" evidence="1">
    <location>
        <begin position="380"/>
        <end position="405"/>
    </location>
</feature>
<evidence type="ECO:0000313" key="3">
    <source>
        <dbReference type="Proteomes" id="UP000001662"/>
    </source>
</evidence>
<dbReference type="SUPFAM" id="SSF82714">
    <property type="entry name" value="Multidrug efflux transporter AcrB TolC docking domain, DN and DC subdomains"/>
    <property type="match status" value="2"/>
</dbReference>
<dbReference type="GO" id="GO:0042910">
    <property type="term" value="F:xenobiotic transmembrane transporter activity"/>
    <property type="evidence" value="ECO:0007669"/>
    <property type="project" value="TreeGrafter"/>
</dbReference>
<feature type="transmembrane region" description="Helical" evidence="1">
    <location>
        <begin position="331"/>
        <end position="347"/>
    </location>
</feature>
<feature type="transmembrane region" description="Helical" evidence="1">
    <location>
        <begin position="426"/>
        <end position="447"/>
    </location>
</feature>
<feature type="transmembrane region" description="Helical" evidence="1">
    <location>
        <begin position="354"/>
        <end position="374"/>
    </location>
</feature>
<dbReference type="eggNOG" id="COG0841">
    <property type="taxonomic scope" value="Bacteria"/>
</dbReference>
<reference evidence="2" key="1">
    <citation type="submission" date="2010-07" db="EMBL/GenBank/DDBJ databases">
        <title>Complete sequence of Clostridium saccharolyticum WM1.</title>
        <authorList>
            <consortium name="US DOE Joint Genome Institute"/>
            <person name="Lucas S."/>
            <person name="Copeland A."/>
            <person name="Lapidus A."/>
            <person name="Cheng J.-F."/>
            <person name="Bruce D."/>
            <person name="Goodwin L."/>
            <person name="Pitluck S."/>
            <person name="Chertkov O."/>
            <person name="Detter J.C."/>
            <person name="Han C."/>
            <person name="Tapia R."/>
            <person name="Land M."/>
            <person name="Hauser L."/>
            <person name="Chang Y.-J."/>
            <person name="Jeffries C."/>
            <person name="Kyrpides N."/>
            <person name="Ivanova N."/>
            <person name="Mikhailova N."/>
            <person name="Mouttaki H."/>
            <person name="Lin L."/>
            <person name="Zhou J."/>
            <person name="Hemme C.L."/>
            <person name="Woyke T."/>
        </authorList>
    </citation>
    <scope>NUCLEOTIDE SEQUENCE [LARGE SCALE GENOMIC DNA]</scope>
    <source>
        <strain evidence="2">WM1</strain>
    </source>
</reference>
<keyword evidence="1" id="KW-0472">Membrane</keyword>
<gene>
    <name evidence="2" type="ordered locus">Closa_0524</name>
</gene>
<organism evidence="2 3">
    <name type="scientific">Lacrimispora saccharolytica (strain ATCC 35040 / DSM 2544 / NRCC 2533 / WM1)</name>
    <name type="common">Clostridium saccharolyticum</name>
    <dbReference type="NCBI Taxonomy" id="610130"/>
    <lineage>
        <taxon>Bacteria</taxon>
        <taxon>Bacillati</taxon>
        <taxon>Bacillota</taxon>
        <taxon>Clostridia</taxon>
        <taxon>Lachnospirales</taxon>
        <taxon>Lachnospiraceae</taxon>
        <taxon>Lacrimispora</taxon>
    </lineage>
</organism>
<dbReference type="GO" id="GO:0005886">
    <property type="term" value="C:plasma membrane"/>
    <property type="evidence" value="ECO:0007669"/>
    <property type="project" value="TreeGrafter"/>
</dbReference>
<dbReference type="RefSeq" id="WP_013271258.1">
    <property type="nucleotide sequence ID" value="NC_014376.1"/>
</dbReference>
<evidence type="ECO:0000313" key="2">
    <source>
        <dbReference type="EMBL" id="ADL03160.1"/>
    </source>
</evidence>
<dbReference type="AlphaFoldDB" id="D9R447"/>
<protein>
    <submittedName>
        <fullName evidence="2">Acriflavin resistance protein</fullName>
    </submittedName>
</protein>
<feature type="transmembrane region" description="Helical" evidence="1">
    <location>
        <begin position="854"/>
        <end position="873"/>
    </location>
</feature>
<dbReference type="PRINTS" id="PR00702">
    <property type="entry name" value="ACRIFLAVINRP"/>
</dbReference>
<evidence type="ECO:0000256" key="1">
    <source>
        <dbReference type="SAM" id="Phobius"/>
    </source>
</evidence>
<accession>D9R447</accession>
<keyword evidence="1" id="KW-0812">Transmembrane</keyword>
<dbReference type="InterPro" id="IPR027463">
    <property type="entry name" value="AcrB_DN_DC_subdom"/>
</dbReference>
<proteinExistence type="predicted"/>
<feature type="transmembrane region" description="Helical" evidence="1">
    <location>
        <begin position="880"/>
        <end position="904"/>
    </location>
</feature>
<dbReference type="PANTHER" id="PTHR32063">
    <property type="match status" value="1"/>
</dbReference>
<dbReference type="Pfam" id="PF00873">
    <property type="entry name" value="ACR_tran"/>
    <property type="match status" value="1"/>
</dbReference>
<name>D9R447_LACSW</name>
<dbReference type="OrthoDB" id="9757876at2"/>
<keyword evidence="3" id="KW-1185">Reference proteome</keyword>
<dbReference type="HOGENOM" id="CLU_002755_1_2_9"/>
<dbReference type="InterPro" id="IPR001036">
    <property type="entry name" value="Acrflvin-R"/>
</dbReference>
<dbReference type="Gene3D" id="3.30.70.1430">
    <property type="entry name" value="Multidrug efflux transporter AcrB pore domain"/>
    <property type="match status" value="2"/>
</dbReference>
<dbReference type="Proteomes" id="UP000001662">
    <property type="component" value="Chromosome"/>
</dbReference>
<feature type="transmembrane region" description="Helical" evidence="1">
    <location>
        <begin position="910"/>
        <end position="930"/>
    </location>
</feature>
<dbReference type="Gene3D" id="3.30.2090.10">
    <property type="entry name" value="Multidrug efflux transporter AcrB TolC docking domain, DN and DC subdomains"/>
    <property type="match status" value="2"/>
</dbReference>
<keyword evidence="1" id="KW-1133">Transmembrane helix</keyword>
<feature type="transmembrane region" description="Helical" evidence="1">
    <location>
        <begin position="984"/>
        <end position="1007"/>
    </location>
</feature>
<dbReference type="EMBL" id="CP002109">
    <property type="protein sequence ID" value="ADL03160.1"/>
    <property type="molecule type" value="Genomic_DNA"/>
</dbReference>
<dbReference type="SUPFAM" id="SSF82866">
    <property type="entry name" value="Multidrug efflux transporter AcrB transmembrane domain"/>
    <property type="match status" value="2"/>
</dbReference>
<feature type="transmembrane region" description="Helical" evidence="1">
    <location>
        <begin position="518"/>
        <end position="540"/>
    </location>
</feature>
<dbReference type="Gene3D" id="3.30.70.1440">
    <property type="entry name" value="Multidrug efflux transporter AcrB pore domain"/>
    <property type="match status" value="1"/>
</dbReference>
<dbReference type="Gene3D" id="1.20.1640.10">
    <property type="entry name" value="Multidrug efflux transporter AcrB transmembrane domain"/>
    <property type="match status" value="2"/>
</dbReference>
<dbReference type="PANTHER" id="PTHR32063:SF0">
    <property type="entry name" value="SWARMING MOTILITY PROTEIN SWRC"/>
    <property type="match status" value="1"/>
</dbReference>
<dbReference type="Gene3D" id="3.30.70.1320">
    <property type="entry name" value="Multidrug efflux transporter AcrB pore domain like"/>
    <property type="match status" value="1"/>
</dbReference>
<dbReference type="STRING" id="610130.Closa_0524"/>
<feature type="transmembrane region" description="Helical" evidence="1">
    <location>
        <begin position="951"/>
        <end position="972"/>
    </location>
</feature>
<dbReference type="KEGG" id="csh:Closa_0524"/>
<dbReference type="PaxDb" id="610130-Closa_0524"/>
<feature type="transmembrane region" description="Helical" evidence="1">
    <location>
        <begin position="459"/>
        <end position="482"/>
    </location>
</feature>
<dbReference type="SUPFAM" id="SSF82693">
    <property type="entry name" value="Multidrug efflux transporter AcrB pore domain, PN1, PN2, PC1 and PC2 subdomains"/>
    <property type="match status" value="3"/>
</dbReference>
<sequence length="1019" mass="110285">MGITKGVLKRPVTTILVVLCLFVFGLSSVLSSKMELTPEMNFPMLLISSVYPGANPEDVNDLVTRPVEEAVGTLSGIKNVQSSSQENVSIVVLEYEYGSDMNKAYSDLKKKMDNLDLPDDVETPSVMEFNINEMPVVTLAVKDPSQNNLYNYVNDKIVPEFEKISSVASVGMSGGQKGYVSVRLIPEKMNQYHLTMNSISQAIKAADFTYPAGNTGVGKRDLSVSTGVEVGSVESLKKVPVVAGDGKTIYMEDIADITSTSESQEAIGRYNGEDTITLSINKQQKNSAVDVSKSVTRTIETLKREFPNLDIVVIDDTSDQITSALNSVKNTMVMAVVISMIIIFLFFGDIKASLIVGSSIPVSILVSLILMAAMGFSLNVITMSSIVLGVGMMVDNSIVVMESCFRSQKGTGFREYMQAALEGTGVVLQSILGGTITTCVVFIPLALLEGLTGQMFKPLGYTIVFCMLASLLSAITIVPLCYSRFRPVEKQNSPMGGLVKALQNGYRRIVDKLLNRRAAVMIVSVLLLISSFVLATRLGFELMPEVDQGTITVTAEIKPGLKVEEADKILKKLEDIVTSEEDLKSYMVSYGGSGLSFSGAKNGTLTAYLKSDRKLSTNQMVNKWKKAMNQLPDCNVTVESTSSMSRMSRMSRMSSKKDFEVILQSSQLDKLKSVSKQMVDELTQNPQLIKVHSDLENAAPVVKVRVDPIKAAAEGIAPSSIGSLLNGMLSGTKASTMDVAGQEVDIKVEYPEDSYDTLDKVEGIMIPNSSGGSVALTDIADIGYEDSPTAINRKNKQYLVTITGSFTDVVKTAKDKEAAKKNIDETIVNKYLNDMVTRAKNSEDESMQEEFSSLFKAIATAIFLIFIVMAAQFESPKFSLMVMTTIPFSLIGSFGFLAAAGVAISMPSLLGFLMLIGTVVNSGILYVDTVNQYRATMDKRTALIEAGATRLRPILMTTLTTVVAMIPMAMAIGKNGETMQGLALVNVGGLTASTILSLLMLPIYYSLMSGKTDKNLLPD</sequence>